<dbReference type="AlphaFoldDB" id="A0A8B8Q4Q3"/>
<organism evidence="3 4">
    <name type="scientific">Rhodamnia argentea</name>
    <dbReference type="NCBI Taxonomy" id="178133"/>
    <lineage>
        <taxon>Eukaryota</taxon>
        <taxon>Viridiplantae</taxon>
        <taxon>Streptophyta</taxon>
        <taxon>Embryophyta</taxon>
        <taxon>Tracheophyta</taxon>
        <taxon>Spermatophyta</taxon>
        <taxon>Magnoliopsida</taxon>
        <taxon>eudicotyledons</taxon>
        <taxon>Gunneridae</taxon>
        <taxon>Pentapetalae</taxon>
        <taxon>rosids</taxon>
        <taxon>malvids</taxon>
        <taxon>Myrtales</taxon>
        <taxon>Myrtaceae</taxon>
        <taxon>Myrtoideae</taxon>
        <taxon>Myrteae</taxon>
        <taxon>Australasian group</taxon>
        <taxon>Rhodamnia</taxon>
    </lineage>
</organism>
<protein>
    <submittedName>
        <fullName evidence="4">Anther-specific protein BCP1</fullName>
    </submittedName>
</protein>
<dbReference type="RefSeq" id="XP_030542074.1">
    <property type="nucleotide sequence ID" value="XM_030686214.2"/>
</dbReference>
<evidence type="ECO:0000256" key="1">
    <source>
        <dbReference type="SAM" id="MobiDB-lite"/>
    </source>
</evidence>
<feature type="region of interest" description="Disordered" evidence="1">
    <location>
        <begin position="25"/>
        <end position="73"/>
    </location>
</feature>
<reference evidence="4" key="1">
    <citation type="submission" date="2025-08" db="UniProtKB">
        <authorList>
            <consortium name="RefSeq"/>
        </authorList>
    </citation>
    <scope>IDENTIFICATION</scope>
    <source>
        <tissue evidence="4">Leaf</tissue>
    </source>
</reference>
<sequence length="114" mass="10782">MSPRVLFICLASIAVLGLASAAEPTTTASAPTTSSPSSSSAFAPVSDSAVGNTDDGSGDDKGDDALAAPVGSPVPAGVFPSSLDASAPGPGGSGAFRAGISASIAIAAMIGHFF</sequence>
<feature type="compositionally biased region" description="Low complexity" evidence="1">
    <location>
        <begin position="25"/>
        <end position="49"/>
    </location>
</feature>
<dbReference type="GeneID" id="115749403"/>
<gene>
    <name evidence="4" type="primary">LOC115749403</name>
</gene>
<name>A0A8B8Q4Q3_9MYRT</name>
<feature type="chain" id="PRO_5034085182" evidence="2">
    <location>
        <begin position="22"/>
        <end position="114"/>
    </location>
</feature>
<proteinExistence type="predicted"/>
<dbReference type="KEGG" id="rarg:115749403"/>
<keyword evidence="2" id="KW-0732">Signal</keyword>
<evidence type="ECO:0000313" key="3">
    <source>
        <dbReference type="Proteomes" id="UP000827889"/>
    </source>
</evidence>
<dbReference type="Proteomes" id="UP000827889">
    <property type="component" value="Chromosome 6"/>
</dbReference>
<evidence type="ECO:0000256" key="2">
    <source>
        <dbReference type="SAM" id="SignalP"/>
    </source>
</evidence>
<feature type="signal peptide" evidence="2">
    <location>
        <begin position="1"/>
        <end position="21"/>
    </location>
</feature>
<keyword evidence="3" id="KW-1185">Reference proteome</keyword>
<evidence type="ECO:0000313" key="4">
    <source>
        <dbReference type="RefSeq" id="XP_030542074.1"/>
    </source>
</evidence>
<accession>A0A8B8Q4Q3</accession>